<gene>
    <name evidence="1" type="ORF">MM415A00826_0007</name>
</gene>
<reference evidence="1" key="1">
    <citation type="submission" date="2020-03" db="EMBL/GenBank/DDBJ databases">
        <title>The deep terrestrial virosphere.</title>
        <authorList>
            <person name="Holmfeldt K."/>
            <person name="Nilsson E."/>
            <person name="Simone D."/>
            <person name="Lopez-Fernandez M."/>
            <person name="Wu X."/>
            <person name="de Brujin I."/>
            <person name="Lundin D."/>
            <person name="Andersson A."/>
            <person name="Bertilsson S."/>
            <person name="Dopson M."/>
        </authorList>
    </citation>
    <scope>NUCLEOTIDE SEQUENCE</scope>
    <source>
        <strain evidence="1">MM415A00826</strain>
    </source>
</reference>
<dbReference type="EMBL" id="MT142397">
    <property type="protein sequence ID" value="QJA79856.1"/>
    <property type="molecule type" value="Genomic_DNA"/>
</dbReference>
<evidence type="ECO:0000313" key="1">
    <source>
        <dbReference type="EMBL" id="QJA79856.1"/>
    </source>
</evidence>
<dbReference type="AlphaFoldDB" id="A0A6M3KD77"/>
<protein>
    <submittedName>
        <fullName evidence="1">Uncharacterized protein</fullName>
    </submittedName>
</protein>
<name>A0A6M3KD77_9ZZZZ</name>
<accession>A0A6M3KD77</accession>
<proteinExistence type="predicted"/>
<sequence length="174" mass="20490">MRIKQIKVYPFDELSDEGKEQAVNKLQDINVFDEWCGCVYDDAERVGLKLTEFDIDRGNYCRGDFIETATDTARKIIEDHGPDCETYKTAMEFNKESAELYMKYPVVLDDNGDDDNEIDRDREQDELDYEFLLSILEDYRIMLQNEYEYLTSEEMIIETIRANEYEFTADGNLA</sequence>
<organism evidence="1">
    <name type="scientific">viral metagenome</name>
    <dbReference type="NCBI Taxonomy" id="1070528"/>
    <lineage>
        <taxon>unclassified sequences</taxon>
        <taxon>metagenomes</taxon>
        <taxon>organismal metagenomes</taxon>
    </lineage>
</organism>